<gene>
    <name evidence="1" type="ORF">PC113_g3763</name>
</gene>
<name>A0A8T0ZSJ3_9STRA</name>
<accession>A0A8T0ZSJ3</accession>
<reference evidence="1" key="1">
    <citation type="submission" date="2018-10" db="EMBL/GenBank/DDBJ databases">
        <title>Effector identification in a new, highly contiguous assembly of the strawberry crown rot pathogen Phytophthora cactorum.</title>
        <authorList>
            <person name="Armitage A.D."/>
            <person name="Nellist C.F."/>
            <person name="Bates H."/>
            <person name="Vickerstaff R.J."/>
            <person name="Harrison R.J."/>
        </authorList>
    </citation>
    <scope>NUCLEOTIDE SEQUENCE</scope>
    <source>
        <strain evidence="1">15-7</strain>
    </source>
</reference>
<dbReference type="EMBL" id="RCMG01000059">
    <property type="protein sequence ID" value="KAG2865410.1"/>
    <property type="molecule type" value="Genomic_DNA"/>
</dbReference>
<evidence type="ECO:0000313" key="2">
    <source>
        <dbReference type="Proteomes" id="UP000735874"/>
    </source>
</evidence>
<protein>
    <submittedName>
        <fullName evidence="1">Uncharacterized protein</fullName>
    </submittedName>
</protein>
<dbReference type="AlphaFoldDB" id="A0A8T0ZSJ3"/>
<proteinExistence type="predicted"/>
<comment type="caution">
    <text evidence="1">The sequence shown here is derived from an EMBL/GenBank/DDBJ whole genome shotgun (WGS) entry which is preliminary data.</text>
</comment>
<evidence type="ECO:0000313" key="1">
    <source>
        <dbReference type="EMBL" id="KAG2865410.1"/>
    </source>
</evidence>
<organism evidence="1 2">
    <name type="scientific">Phytophthora cactorum</name>
    <dbReference type="NCBI Taxonomy" id="29920"/>
    <lineage>
        <taxon>Eukaryota</taxon>
        <taxon>Sar</taxon>
        <taxon>Stramenopiles</taxon>
        <taxon>Oomycota</taxon>
        <taxon>Peronosporomycetes</taxon>
        <taxon>Peronosporales</taxon>
        <taxon>Peronosporaceae</taxon>
        <taxon>Phytophthora</taxon>
    </lineage>
</organism>
<sequence>MLEDARINGQRRISVILETLLCAVANPRYNCKWAFLAERKLPDKDSSEVTHAIPGLAPVTVRPDGGRATCDHADQVVVQVGHIKPGHRPQILRAGELDILFDVKIAFDMVRTLYEAQVRIPMGWATWEQALPKVTRDTFG</sequence>
<dbReference type="Proteomes" id="UP000735874">
    <property type="component" value="Unassembled WGS sequence"/>
</dbReference>